<dbReference type="SMART" id="SM00478">
    <property type="entry name" value="ENDO3c"/>
    <property type="match status" value="1"/>
</dbReference>
<keyword evidence="3" id="KW-0479">Metal-binding</keyword>
<dbReference type="Pfam" id="PF10576">
    <property type="entry name" value="EndIII_4Fe-2S"/>
    <property type="match status" value="1"/>
</dbReference>
<comment type="cofactor">
    <cofactor evidence="1">
        <name>[4Fe-4S] cluster</name>
        <dbReference type="ChEBI" id="CHEBI:49883"/>
    </cofactor>
</comment>
<evidence type="ECO:0000259" key="10">
    <source>
        <dbReference type="SMART" id="SM00478"/>
    </source>
</evidence>
<keyword evidence="11" id="KW-0540">Nuclease</keyword>
<evidence type="ECO:0000256" key="1">
    <source>
        <dbReference type="ARBA" id="ARBA00001966"/>
    </source>
</evidence>
<dbReference type="EMBL" id="AP011718">
    <property type="protein sequence ID" value="BAL55489.1"/>
    <property type="molecule type" value="Genomic_DNA"/>
</dbReference>
<feature type="domain" description="HhH-GPD" evidence="10">
    <location>
        <begin position="38"/>
        <end position="192"/>
    </location>
</feature>
<evidence type="ECO:0000256" key="4">
    <source>
        <dbReference type="ARBA" id="ARBA00022763"/>
    </source>
</evidence>
<dbReference type="InterPro" id="IPR003265">
    <property type="entry name" value="HhH-GPD_domain"/>
</dbReference>
<dbReference type="PANTHER" id="PTHR47203:SF1">
    <property type="entry name" value="HYPOTHETICAL BASE EXCISION DNA REPAIR PROTEIN (EUROFUNG)"/>
    <property type="match status" value="1"/>
</dbReference>
<keyword evidence="9" id="KW-0326">Glycosidase</keyword>
<dbReference type="InterPro" id="IPR003651">
    <property type="entry name" value="Endonuclease3_FeS-loop_motif"/>
</dbReference>
<evidence type="ECO:0000256" key="5">
    <source>
        <dbReference type="ARBA" id="ARBA00022801"/>
    </source>
</evidence>
<evidence type="ECO:0000256" key="2">
    <source>
        <dbReference type="ARBA" id="ARBA00008343"/>
    </source>
</evidence>
<keyword evidence="8" id="KW-0234">DNA repair</keyword>
<dbReference type="InterPro" id="IPR011257">
    <property type="entry name" value="DNA_glycosylase"/>
</dbReference>
<dbReference type="GO" id="GO:0016798">
    <property type="term" value="F:hydrolase activity, acting on glycosyl bonds"/>
    <property type="evidence" value="ECO:0007669"/>
    <property type="project" value="UniProtKB-KW"/>
</dbReference>
<dbReference type="PANTHER" id="PTHR47203">
    <property type="match status" value="1"/>
</dbReference>
<sequence length="225" mass="25971">MTAREKILQIAKRLERKFGKLHWESHGDPLDVLILTILSQNTNDQNRDRAYESLKKRFPTYESIVRAPTEKVAEAIKVGGLHQQKAKRIQEILRRIQRERGDYDLSYLKDLSTEHAVRELLKFDGVGKKTAGVVLTFSLNKPYFPVDTHIHRITQRLGLVKQREDPHDVMNALVPDRLKYQLHLHLIWHGRQTCKARKPLCDQCVIADLCPYPESFALGDGNSST</sequence>
<dbReference type="Gene3D" id="1.10.340.30">
    <property type="entry name" value="Hypothetical protein, domain 2"/>
    <property type="match status" value="1"/>
</dbReference>
<dbReference type="Pfam" id="PF00730">
    <property type="entry name" value="HhH-GPD"/>
    <property type="match status" value="1"/>
</dbReference>
<evidence type="ECO:0000256" key="3">
    <source>
        <dbReference type="ARBA" id="ARBA00022723"/>
    </source>
</evidence>
<keyword evidence="4" id="KW-0227">DNA damage</keyword>
<dbReference type="GO" id="GO:0006284">
    <property type="term" value="P:base-excision repair"/>
    <property type="evidence" value="ECO:0007669"/>
    <property type="project" value="InterPro"/>
</dbReference>
<evidence type="ECO:0000256" key="8">
    <source>
        <dbReference type="ARBA" id="ARBA00023204"/>
    </source>
</evidence>
<evidence type="ECO:0000256" key="7">
    <source>
        <dbReference type="ARBA" id="ARBA00023014"/>
    </source>
</evidence>
<comment type="similarity">
    <text evidence="2">Belongs to the Nth/MutY family.</text>
</comment>
<dbReference type="InterPro" id="IPR023170">
    <property type="entry name" value="HhH_base_excis_C"/>
</dbReference>
<dbReference type="GO" id="GO:0046872">
    <property type="term" value="F:metal ion binding"/>
    <property type="evidence" value="ECO:0007669"/>
    <property type="project" value="UniProtKB-KW"/>
</dbReference>
<gene>
    <name evidence="11" type="ORF">HGMM_F27H04C47</name>
</gene>
<keyword evidence="6" id="KW-0408">Iron</keyword>
<evidence type="ECO:0000256" key="6">
    <source>
        <dbReference type="ARBA" id="ARBA00023004"/>
    </source>
</evidence>
<dbReference type="SMART" id="SM00525">
    <property type="entry name" value="FES"/>
    <property type="match status" value="1"/>
</dbReference>
<proteinExistence type="inferred from homology"/>
<dbReference type="PIRSF" id="PIRSF001435">
    <property type="entry name" value="Nth"/>
    <property type="match status" value="1"/>
</dbReference>
<dbReference type="InterPro" id="IPR004035">
    <property type="entry name" value="Endouclease-III_FeS-bd_BS"/>
</dbReference>
<reference evidence="11" key="1">
    <citation type="journal article" date="2005" name="Environ. Microbiol.">
        <title>Genetic and functional properties of uncultivated thermophilic crenarchaeotes from a subsurface gold mine as revealed by analysis of genome fragments.</title>
        <authorList>
            <person name="Nunoura T."/>
            <person name="Hirayama H."/>
            <person name="Takami H."/>
            <person name="Oida H."/>
            <person name="Nishi S."/>
            <person name="Shimamura S."/>
            <person name="Suzuki Y."/>
            <person name="Inagaki F."/>
            <person name="Takai K."/>
            <person name="Nealson K.H."/>
            <person name="Horikoshi K."/>
        </authorList>
    </citation>
    <scope>NUCLEOTIDE SEQUENCE</scope>
</reference>
<reference evidence="11" key="2">
    <citation type="journal article" date="2012" name="PLoS ONE">
        <title>A Deeply Branching Thermophilic Bacterium with an Ancient Acetyl-CoA Pathway Dominates a Subsurface Ecosystem.</title>
        <authorList>
            <person name="Takami H."/>
            <person name="Noguchi H."/>
            <person name="Takaki Y."/>
            <person name="Uchiyama I."/>
            <person name="Toyoda A."/>
            <person name="Nishi S."/>
            <person name="Chee G.-J."/>
            <person name="Arai W."/>
            <person name="Nunoura T."/>
            <person name="Itoh T."/>
            <person name="Hattori M."/>
            <person name="Takai K."/>
        </authorList>
    </citation>
    <scope>NUCLEOTIDE SEQUENCE</scope>
</reference>
<dbReference type="GO" id="GO:0140097">
    <property type="term" value="F:catalytic activity, acting on DNA"/>
    <property type="evidence" value="ECO:0007669"/>
    <property type="project" value="UniProtKB-ARBA"/>
</dbReference>
<dbReference type="GO" id="GO:0004519">
    <property type="term" value="F:endonuclease activity"/>
    <property type="evidence" value="ECO:0007669"/>
    <property type="project" value="UniProtKB-KW"/>
</dbReference>
<accession>H5SH53</accession>
<protein>
    <submittedName>
        <fullName evidence="11">Endonuclease III</fullName>
    </submittedName>
</protein>
<name>H5SH53_9BACT</name>
<dbReference type="CDD" id="cd00056">
    <property type="entry name" value="ENDO3c"/>
    <property type="match status" value="1"/>
</dbReference>
<keyword evidence="11" id="KW-0255">Endonuclease</keyword>
<organism evidence="11">
    <name type="scientific">uncultured Acetothermia bacterium</name>
    <dbReference type="NCBI Taxonomy" id="236499"/>
    <lineage>
        <taxon>Bacteria</taxon>
        <taxon>Candidatus Bipolaricaulota</taxon>
        <taxon>environmental samples</taxon>
    </lineage>
</organism>
<evidence type="ECO:0000256" key="9">
    <source>
        <dbReference type="ARBA" id="ARBA00023295"/>
    </source>
</evidence>
<keyword evidence="7" id="KW-0411">Iron-sulfur</keyword>
<dbReference type="PROSITE" id="PS00764">
    <property type="entry name" value="ENDONUCLEASE_III_1"/>
    <property type="match status" value="1"/>
</dbReference>
<dbReference type="GO" id="GO:0051539">
    <property type="term" value="F:4 iron, 4 sulfur cluster binding"/>
    <property type="evidence" value="ECO:0007669"/>
    <property type="project" value="InterPro"/>
</dbReference>
<keyword evidence="5" id="KW-0378">Hydrolase</keyword>
<dbReference type="SUPFAM" id="SSF48150">
    <property type="entry name" value="DNA-glycosylase"/>
    <property type="match status" value="1"/>
</dbReference>
<dbReference type="AlphaFoldDB" id="H5SH53"/>
<evidence type="ECO:0000313" key="11">
    <source>
        <dbReference type="EMBL" id="BAL55489.1"/>
    </source>
</evidence>
<dbReference type="Gene3D" id="1.10.1670.10">
    <property type="entry name" value="Helix-hairpin-Helix base-excision DNA repair enzymes (C-terminal)"/>
    <property type="match status" value="1"/>
</dbReference>